<organism evidence="2 3">
    <name type="scientific">Streblomastix strix</name>
    <dbReference type="NCBI Taxonomy" id="222440"/>
    <lineage>
        <taxon>Eukaryota</taxon>
        <taxon>Metamonada</taxon>
        <taxon>Preaxostyla</taxon>
        <taxon>Oxymonadida</taxon>
        <taxon>Streblomastigidae</taxon>
        <taxon>Streblomastix</taxon>
    </lineage>
</organism>
<evidence type="ECO:0000313" key="2">
    <source>
        <dbReference type="EMBL" id="KAA6363503.1"/>
    </source>
</evidence>
<feature type="compositionally biased region" description="Basic and acidic residues" evidence="1">
    <location>
        <begin position="390"/>
        <end position="401"/>
    </location>
</feature>
<feature type="non-terminal residue" evidence="2">
    <location>
        <position position="424"/>
    </location>
</feature>
<protein>
    <submittedName>
        <fullName evidence="2">Uncharacterized protein</fullName>
    </submittedName>
</protein>
<feature type="compositionally biased region" description="Polar residues" evidence="1">
    <location>
        <begin position="415"/>
        <end position="424"/>
    </location>
</feature>
<evidence type="ECO:0000256" key="1">
    <source>
        <dbReference type="SAM" id="MobiDB-lite"/>
    </source>
</evidence>
<proteinExistence type="predicted"/>
<feature type="compositionally biased region" description="Polar residues" evidence="1">
    <location>
        <begin position="374"/>
        <end position="383"/>
    </location>
</feature>
<feature type="region of interest" description="Disordered" evidence="1">
    <location>
        <begin position="374"/>
        <end position="424"/>
    </location>
</feature>
<sequence>MLPGQYNEYLNKDDPALFYPPINYRPTPIPRTKDLNLTEQQWNQFDWMYAKALSPFVFDQLTTSKLGRIPQKDHIYQDYQTSVMELLKSLIYTPKFSNQYQKQQQAQSYLQQNKLYNQKQNVKTNYKQQMNQKESQLMEQMTMETMTNLSTQLNPSISFQKMMDSEKIIAGRIYRPLSTEKRILISISQKHSPTLHLTLQTDQMDSEETVAGRSYRQHPTKIVTQTIKQSITLAMKTIKSKLMIIEPEVNKTIKDPTTKPNMNKIMEASNQEKWDHLIQPIPNKNQVIQIFDSHKAYHLQSLHFQNAAKLKGKLQCPDKGCNQPTIMILEAKQANQKPYPTIPKGVPKMEPTLTLLTTSYPSRSREKRQMQLQLLKTSPQNTPKAIRPVQDPRNRNKDSTPKTRQKQSPIPRLTSRISWTKQER</sequence>
<dbReference type="AlphaFoldDB" id="A0A5J4TZS3"/>
<reference evidence="2 3" key="1">
    <citation type="submission" date="2019-03" db="EMBL/GenBank/DDBJ databases">
        <title>Single cell metagenomics reveals metabolic interactions within the superorganism composed of flagellate Streblomastix strix and complex community of Bacteroidetes bacteria on its surface.</title>
        <authorList>
            <person name="Treitli S.C."/>
            <person name="Kolisko M."/>
            <person name="Husnik F."/>
            <person name="Keeling P."/>
            <person name="Hampl V."/>
        </authorList>
    </citation>
    <scope>NUCLEOTIDE SEQUENCE [LARGE SCALE GENOMIC DNA]</scope>
    <source>
        <strain evidence="2">ST1C</strain>
    </source>
</reference>
<dbReference type="Proteomes" id="UP000324800">
    <property type="component" value="Unassembled WGS sequence"/>
</dbReference>
<evidence type="ECO:0000313" key="3">
    <source>
        <dbReference type="Proteomes" id="UP000324800"/>
    </source>
</evidence>
<gene>
    <name evidence="2" type="ORF">EZS28_040969</name>
</gene>
<accession>A0A5J4TZS3</accession>
<dbReference type="EMBL" id="SNRW01022835">
    <property type="protein sequence ID" value="KAA6363503.1"/>
    <property type="molecule type" value="Genomic_DNA"/>
</dbReference>
<comment type="caution">
    <text evidence="2">The sequence shown here is derived from an EMBL/GenBank/DDBJ whole genome shotgun (WGS) entry which is preliminary data.</text>
</comment>
<name>A0A5J4TZS3_9EUKA</name>